<dbReference type="Gene3D" id="2.60.120.820">
    <property type="entry name" value="PHR domain"/>
    <property type="match status" value="1"/>
</dbReference>
<dbReference type="InterPro" id="IPR012983">
    <property type="entry name" value="PHR"/>
</dbReference>
<dbReference type="PANTHER" id="PTHR45774">
    <property type="entry name" value="BTB/POZ DOMAIN-CONTAINING"/>
    <property type="match status" value="1"/>
</dbReference>
<organism evidence="3 4">
    <name type="scientific">Stichopus japonicus</name>
    <name type="common">Sea cucumber</name>
    <dbReference type="NCBI Taxonomy" id="307972"/>
    <lineage>
        <taxon>Eukaryota</taxon>
        <taxon>Metazoa</taxon>
        <taxon>Echinodermata</taxon>
        <taxon>Eleutherozoa</taxon>
        <taxon>Echinozoa</taxon>
        <taxon>Holothuroidea</taxon>
        <taxon>Aspidochirotacea</taxon>
        <taxon>Aspidochirotida</taxon>
        <taxon>Stichopodidae</taxon>
        <taxon>Apostichopus</taxon>
    </lineage>
</organism>
<feature type="region of interest" description="Disordered" evidence="1">
    <location>
        <begin position="1"/>
        <end position="75"/>
    </location>
</feature>
<gene>
    <name evidence="3" type="ORF">BSL78_01968</name>
</gene>
<accession>A0A2G8LLM2</accession>
<dbReference type="Proteomes" id="UP000230750">
    <property type="component" value="Unassembled WGS sequence"/>
</dbReference>
<dbReference type="GO" id="GO:0005829">
    <property type="term" value="C:cytosol"/>
    <property type="evidence" value="ECO:0007669"/>
    <property type="project" value="TreeGrafter"/>
</dbReference>
<sequence>MGRARSDPNESGIDARKQAQGPGTRPQSDSIPAYAGRGVCEPSRSIGYSNGQGSGESVPAFHRQPQTADGIPVEPRCCLTGKEQTLSRYRMVESRWGYSGTSDRIRFRVNKRIFVVGFGLYGSIHGPADYSVKIEIIHSDSGEVPRQNDTAFSCNGSDSTFRVMFKNPVEVGPNMDYIASATLKGPDSHYGTHGVKRIVHESVSSERVVFNFSLAMGNNNGTSVEDGQIPELIFYT</sequence>
<evidence type="ECO:0000256" key="1">
    <source>
        <dbReference type="SAM" id="MobiDB-lite"/>
    </source>
</evidence>
<dbReference type="Pfam" id="PF08005">
    <property type="entry name" value="PHR"/>
    <property type="match status" value="1"/>
</dbReference>
<dbReference type="AlphaFoldDB" id="A0A2G8LLM2"/>
<evidence type="ECO:0000259" key="2">
    <source>
        <dbReference type="Pfam" id="PF08005"/>
    </source>
</evidence>
<dbReference type="PANTHER" id="PTHR45774:SF3">
    <property type="entry name" value="BTB (POZ) DOMAIN-CONTAINING 2B-RELATED"/>
    <property type="match status" value="1"/>
</dbReference>
<dbReference type="GO" id="GO:0022008">
    <property type="term" value="P:neurogenesis"/>
    <property type="evidence" value="ECO:0007669"/>
    <property type="project" value="TreeGrafter"/>
</dbReference>
<dbReference type="FunFam" id="2.60.120.820:FF:000004">
    <property type="entry name" value="BTB/POZ domain-containing protein 2"/>
    <property type="match status" value="1"/>
</dbReference>
<name>A0A2G8LLM2_STIJA</name>
<dbReference type="OrthoDB" id="636773at2759"/>
<reference evidence="3 4" key="1">
    <citation type="journal article" date="2017" name="PLoS Biol.">
        <title>The sea cucumber genome provides insights into morphological evolution and visceral regeneration.</title>
        <authorList>
            <person name="Zhang X."/>
            <person name="Sun L."/>
            <person name="Yuan J."/>
            <person name="Sun Y."/>
            <person name="Gao Y."/>
            <person name="Zhang L."/>
            <person name="Li S."/>
            <person name="Dai H."/>
            <person name="Hamel J.F."/>
            <person name="Liu C."/>
            <person name="Yu Y."/>
            <person name="Liu S."/>
            <person name="Lin W."/>
            <person name="Guo K."/>
            <person name="Jin S."/>
            <person name="Xu P."/>
            <person name="Storey K.B."/>
            <person name="Huan P."/>
            <person name="Zhang T."/>
            <person name="Zhou Y."/>
            <person name="Zhang J."/>
            <person name="Lin C."/>
            <person name="Li X."/>
            <person name="Xing L."/>
            <person name="Huo D."/>
            <person name="Sun M."/>
            <person name="Wang L."/>
            <person name="Mercier A."/>
            <person name="Li F."/>
            <person name="Yang H."/>
            <person name="Xiang J."/>
        </authorList>
    </citation>
    <scope>NUCLEOTIDE SEQUENCE [LARGE SCALE GENOMIC DNA]</scope>
    <source>
        <strain evidence="3">Shaxun</strain>
        <tissue evidence="3">Muscle</tissue>
    </source>
</reference>
<comment type="caution">
    <text evidence="3">The sequence shown here is derived from an EMBL/GenBank/DDBJ whole genome shotgun (WGS) entry which is preliminary data.</text>
</comment>
<keyword evidence="4" id="KW-1185">Reference proteome</keyword>
<evidence type="ECO:0000313" key="4">
    <source>
        <dbReference type="Proteomes" id="UP000230750"/>
    </source>
</evidence>
<feature type="compositionally biased region" description="Basic and acidic residues" evidence="1">
    <location>
        <begin position="1"/>
        <end position="17"/>
    </location>
</feature>
<dbReference type="STRING" id="307972.A0A2G8LLM2"/>
<dbReference type="GO" id="GO:0000932">
    <property type="term" value="C:P-body"/>
    <property type="evidence" value="ECO:0007669"/>
    <property type="project" value="TreeGrafter"/>
</dbReference>
<feature type="domain" description="PHR" evidence="2">
    <location>
        <begin position="87"/>
        <end position="235"/>
    </location>
</feature>
<dbReference type="EMBL" id="MRZV01000040">
    <property type="protein sequence ID" value="PIK61143.1"/>
    <property type="molecule type" value="Genomic_DNA"/>
</dbReference>
<protein>
    <submittedName>
        <fullName evidence="3">Putative BTB/POZ domain-containing protein 2</fullName>
    </submittedName>
</protein>
<evidence type="ECO:0000313" key="3">
    <source>
        <dbReference type="EMBL" id="PIK61143.1"/>
    </source>
</evidence>
<dbReference type="InterPro" id="IPR038648">
    <property type="entry name" value="PHR_sf"/>
</dbReference>
<proteinExistence type="predicted"/>